<organism evidence="1 2">
    <name type="scientific">Bacillus licheniformis</name>
    <dbReference type="NCBI Taxonomy" id="1402"/>
    <lineage>
        <taxon>Bacteria</taxon>
        <taxon>Bacillati</taxon>
        <taxon>Bacillota</taxon>
        <taxon>Bacilli</taxon>
        <taxon>Bacillales</taxon>
        <taxon>Bacillaceae</taxon>
        <taxon>Bacillus</taxon>
    </lineage>
</organism>
<name>A0A8B5YHT4_BACLI</name>
<dbReference type="Proteomes" id="UP000435910">
    <property type="component" value="Unassembled WGS sequence"/>
</dbReference>
<dbReference type="AlphaFoldDB" id="A0A8B5YHT4"/>
<evidence type="ECO:0000313" key="2">
    <source>
        <dbReference type="Proteomes" id="UP000435910"/>
    </source>
</evidence>
<sequence length="70" mass="8051">MLHSNGAHDEDRNSARRFAERVSQDRLCSFAGDQSRTLVFAYPEKCHLSRAARAFMEVAKKNQTSMYQEV</sequence>
<comment type="caution">
    <text evidence="1">The sequence shown here is derived from an EMBL/GenBank/DDBJ whole genome shotgun (WGS) entry which is preliminary data.</text>
</comment>
<gene>
    <name evidence="1" type="ORF">CHCC16736_3890</name>
</gene>
<dbReference type="RefSeq" id="WP_003185847.1">
    <property type="nucleotide sequence ID" value="NZ_CP014781.1"/>
</dbReference>
<reference evidence="1 2" key="1">
    <citation type="submission" date="2019-06" db="EMBL/GenBank/DDBJ databases">
        <title>Genome sequence analysis of &gt;100 Bacillus licheniformis strains suggests intrinsic resistance to this species.</title>
        <authorList>
            <person name="Wels M."/>
            <person name="Siezen R.J."/>
            <person name="Johansen E."/>
            <person name="Stuer-Lauridsen B."/>
            <person name="Bjerre K."/>
            <person name="Nielsen B.K.K."/>
        </authorList>
    </citation>
    <scope>NUCLEOTIDE SEQUENCE [LARGE SCALE GENOMIC DNA]</scope>
    <source>
        <strain evidence="1 2">BAC-16736</strain>
    </source>
</reference>
<proteinExistence type="predicted"/>
<accession>A0A8B5YHT4</accession>
<evidence type="ECO:0000313" key="1">
    <source>
        <dbReference type="EMBL" id="TWL33078.1"/>
    </source>
</evidence>
<dbReference type="EMBL" id="NILC01000004">
    <property type="protein sequence ID" value="TWL33078.1"/>
    <property type="molecule type" value="Genomic_DNA"/>
</dbReference>
<protein>
    <submittedName>
        <fullName evidence="1">Uncharacterized protein</fullName>
    </submittedName>
</protein>